<feature type="compositionally biased region" description="Low complexity" evidence="1">
    <location>
        <begin position="127"/>
        <end position="142"/>
    </location>
</feature>
<proteinExistence type="predicted"/>
<protein>
    <submittedName>
        <fullName evidence="2">Uncharacterized protein</fullName>
    </submittedName>
</protein>
<evidence type="ECO:0000256" key="1">
    <source>
        <dbReference type="SAM" id="MobiDB-lite"/>
    </source>
</evidence>
<keyword evidence="3" id="KW-1185">Reference proteome</keyword>
<feature type="compositionally biased region" description="Basic and acidic residues" evidence="1">
    <location>
        <begin position="69"/>
        <end position="87"/>
    </location>
</feature>
<comment type="caution">
    <text evidence="2">The sequence shown here is derived from an EMBL/GenBank/DDBJ whole genome shotgun (WGS) entry which is preliminary data.</text>
</comment>
<name>A0AA38JK43_9AGAR</name>
<accession>A0AA38JK43</accession>
<dbReference type="Proteomes" id="UP001176059">
    <property type="component" value="Unassembled WGS sequence"/>
</dbReference>
<reference evidence="2" key="2">
    <citation type="journal article" date="2023" name="Proc. Natl. Acad. Sci. U.S.A.">
        <title>A global phylogenomic analysis of the shiitake genus Lentinula.</title>
        <authorList>
            <person name="Sierra-Patev S."/>
            <person name="Min B."/>
            <person name="Naranjo-Ortiz M."/>
            <person name="Looney B."/>
            <person name="Konkel Z."/>
            <person name="Slot J.C."/>
            <person name="Sakamoto Y."/>
            <person name="Steenwyk J.L."/>
            <person name="Rokas A."/>
            <person name="Carro J."/>
            <person name="Camarero S."/>
            <person name="Ferreira P."/>
            <person name="Molpeceres G."/>
            <person name="Ruiz-Duenas F.J."/>
            <person name="Serrano A."/>
            <person name="Henrissat B."/>
            <person name="Drula E."/>
            <person name="Hughes K.W."/>
            <person name="Mata J.L."/>
            <person name="Ishikawa N.K."/>
            <person name="Vargas-Isla R."/>
            <person name="Ushijima S."/>
            <person name="Smith C.A."/>
            <person name="Donoghue J."/>
            <person name="Ahrendt S."/>
            <person name="Andreopoulos W."/>
            <person name="He G."/>
            <person name="LaButti K."/>
            <person name="Lipzen A."/>
            <person name="Ng V."/>
            <person name="Riley R."/>
            <person name="Sandor L."/>
            <person name="Barry K."/>
            <person name="Martinez A.T."/>
            <person name="Xiao Y."/>
            <person name="Gibbons J.G."/>
            <person name="Terashima K."/>
            <person name="Grigoriev I.V."/>
            <person name="Hibbett D."/>
        </authorList>
    </citation>
    <scope>NUCLEOTIDE SEQUENCE</scope>
    <source>
        <strain evidence="2">ET3784</strain>
    </source>
</reference>
<sequence length="557" mass="61952">MSRRILHRSPQTPIAQLGARLIRRILNPRQTIPATSSSLDNSDHPSSHPSQTVESASSQHLEISSTEETTDHLGRPESRSRFLHEIRNPSPNFQTAGPESAEDIQSGGAAPEADQLSSSSRNAPFLPASQPSSNSSENSSQAYLIHGSRPARTSPLPVEIGDVDPLVPPEHNNNPTHTEIPPPAIEEHRSPPAYHQHFMPLSHGVRTVITFNGVEYLVRILQFLDSSLEGASTEKTWCNSVRASQLTRGSLVVLFVGPRECLVEVIAILDGTASMLIKTEFHLSELELDPNAPGYITWLPGMSMVMSICGMQYLVKQIHSLDGTLSQQGLDFSQAKIPAIDSRYCVGPRAHTHVILYVGTFAYLVWIQRELAPSPSSTSSEAVELDSGYGLRPSRDPSKQLCTCIGNKDGEFNIFSHGNTFLKLQPSYTYLHPPEKSIYRMQVTIERGHLVYLFHRLHESQYSDYHFRELFIGICWSGTEMTFRPVHLTRTRINSLSDSSSFDSFSEEPEPDGWFDVSNVRRGVFDMTFPSGSIIKLKLLSDPLEWPTLDRLASSQS</sequence>
<evidence type="ECO:0000313" key="2">
    <source>
        <dbReference type="EMBL" id="KAJ3732100.1"/>
    </source>
</evidence>
<feature type="region of interest" description="Disordered" evidence="1">
    <location>
        <begin position="28"/>
        <end position="178"/>
    </location>
</feature>
<evidence type="ECO:0000313" key="3">
    <source>
        <dbReference type="Proteomes" id="UP001176059"/>
    </source>
</evidence>
<dbReference type="AlphaFoldDB" id="A0AA38JK43"/>
<dbReference type="EMBL" id="JANVFO010000026">
    <property type="protein sequence ID" value="KAJ3732100.1"/>
    <property type="molecule type" value="Genomic_DNA"/>
</dbReference>
<reference evidence="2" key="1">
    <citation type="submission" date="2022-08" db="EMBL/GenBank/DDBJ databases">
        <authorList>
            <consortium name="DOE Joint Genome Institute"/>
            <person name="Min B."/>
            <person name="Sierra-Patev S."/>
            <person name="Naranjo-Ortiz M."/>
            <person name="Looney B."/>
            <person name="Konkel Z."/>
            <person name="Slot J.C."/>
            <person name="Sakamoto Y."/>
            <person name="Steenwyk J.L."/>
            <person name="Rokas A."/>
            <person name="Carro J."/>
            <person name="Camarero S."/>
            <person name="Ferreira P."/>
            <person name="Molpeceres G."/>
            <person name="Ruiz-duenas F.J."/>
            <person name="Serrano A."/>
            <person name="Henrissat B."/>
            <person name="Drula E."/>
            <person name="Hughes K.W."/>
            <person name="Mata J.L."/>
            <person name="Ishikawa N.K."/>
            <person name="Vargas-Isla R."/>
            <person name="Ushijima S."/>
            <person name="Smith C.A."/>
            <person name="Ahrendt S."/>
            <person name="Andreopoulos W."/>
            <person name="He G."/>
            <person name="LaButti K."/>
            <person name="Lipzen A."/>
            <person name="Ng V."/>
            <person name="Riley R."/>
            <person name="Sandor L."/>
            <person name="Barry K."/>
            <person name="Martinez A.T."/>
            <person name="Xiao Y."/>
            <person name="Gibbons J.G."/>
            <person name="Terashima K."/>
            <person name="Hibbett D.S."/>
            <person name="Grigoriev I.V."/>
        </authorList>
    </citation>
    <scope>NUCLEOTIDE SEQUENCE</scope>
    <source>
        <strain evidence="2">ET3784</strain>
    </source>
</reference>
<organism evidence="2 3">
    <name type="scientific">Lentinula guzmanii</name>
    <dbReference type="NCBI Taxonomy" id="2804957"/>
    <lineage>
        <taxon>Eukaryota</taxon>
        <taxon>Fungi</taxon>
        <taxon>Dikarya</taxon>
        <taxon>Basidiomycota</taxon>
        <taxon>Agaricomycotina</taxon>
        <taxon>Agaricomycetes</taxon>
        <taxon>Agaricomycetidae</taxon>
        <taxon>Agaricales</taxon>
        <taxon>Marasmiineae</taxon>
        <taxon>Omphalotaceae</taxon>
        <taxon>Lentinula</taxon>
    </lineage>
</organism>
<gene>
    <name evidence="2" type="ORF">DFJ43DRAFT_334496</name>
</gene>
<feature type="compositionally biased region" description="Polar residues" evidence="1">
    <location>
        <begin position="51"/>
        <end position="67"/>
    </location>
</feature>